<dbReference type="RefSeq" id="XP_001269144.1">
    <property type="nucleotide sequence ID" value="XM_001269143.1"/>
</dbReference>
<dbReference type="Pfam" id="PF18648">
    <property type="entry name" value="ADPRTs_Tse2"/>
    <property type="match status" value="1"/>
</dbReference>
<name>A1CPZ7_ASPCL</name>
<dbReference type="AlphaFoldDB" id="A1CPZ7"/>
<keyword evidence="3" id="KW-1185">Reference proteome</keyword>
<dbReference type="OrthoDB" id="10266325at2759"/>
<dbReference type="GeneID" id="4701524"/>
<evidence type="ECO:0000313" key="3">
    <source>
        <dbReference type="Proteomes" id="UP000006701"/>
    </source>
</evidence>
<dbReference type="OMA" id="NTHYMQE"/>
<dbReference type="KEGG" id="act:ACLA_024330"/>
<reference evidence="2 3" key="1">
    <citation type="journal article" date="2008" name="PLoS Genet.">
        <title>Genomic islands in the pathogenic filamentous fungus Aspergillus fumigatus.</title>
        <authorList>
            <person name="Fedorova N.D."/>
            <person name="Khaldi N."/>
            <person name="Joardar V.S."/>
            <person name="Maiti R."/>
            <person name="Amedeo P."/>
            <person name="Anderson M.J."/>
            <person name="Crabtree J."/>
            <person name="Silva J.C."/>
            <person name="Badger J.H."/>
            <person name="Albarraq A."/>
            <person name="Angiuoli S."/>
            <person name="Bussey H."/>
            <person name="Bowyer P."/>
            <person name="Cotty P.J."/>
            <person name="Dyer P.S."/>
            <person name="Egan A."/>
            <person name="Galens K."/>
            <person name="Fraser-Liggett C.M."/>
            <person name="Haas B.J."/>
            <person name="Inman J.M."/>
            <person name="Kent R."/>
            <person name="Lemieux S."/>
            <person name="Malavazi I."/>
            <person name="Orvis J."/>
            <person name="Roemer T."/>
            <person name="Ronning C.M."/>
            <person name="Sundaram J.P."/>
            <person name="Sutton G."/>
            <person name="Turner G."/>
            <person name="Venter J.C."/>
            <person name="White O.R."/>
            <person name="Whitty B.R."/>
            <person name="Youngman P."/>
            <person name="Wolfe K.H."/>
            <person name="Goldman G.H."/>
            <person name="Wortman J.R."/>
            <person name="Jiang B."/>
            <person name="Denning D.W."/>
            <person name="Nierman W.C."/>
        </authorList>
    </citation>
    <scope>NUCLEOTIDE SEQUENCE [LARGE SCALE GENOMIC DNA]</scope>
    <source>
        <strain evidence="3">ATCC 1007 / CBS 513.65 / DSM 816 / NCTC 3887 / NRRL 1</strain>
    </source>
</reference>
<dbReference type="EMBL" id="DS027059">
    <property type="protein sequence ID" value="EAW07718.1"/>
    <property type="molecule type" value="Genomic_DNA"/>
</dbReference>
<dbReference type="Proteomes" id="UP000006701">
    <property type="component" value="Unassembled WGS sequence"/>
</dbReference>
<sequence>MSSHSVFPATLYRFQVHRESQLFDKKLGQEDWEWEDGIEVAGDGLVYPKVTMDVSNGALFMPNTHYMQEVTRRSYDNYLDAVDNGQPEANPHYLCITKGK</sequence>
<dbReference type="HOGENOM" id="CLU_152084_0_0_1"/>
<evidence type="ECO:0000259" key="1">
    <source>
        <dbReference type="Pfam" id="PF18648"/>
    </source>
</evidence>
<evidence type="ECO:0000313" key="2">
    <source>
        <dbReference type="EMBL" id="EAW07718.1"/>
    </source>
</evidence>
<feature type="domain" description="Tse2 ADP-ribosyltransferase toxin" evidence="1">
    <location>
        <begin position="9"/>
        <end position="99"/>
    </location>
</feature>
<dbReference type="InterPro" id="IPR041018">
    <property type="entry name" value="ADPRTs_Tse2"/>
</dbReference>
<protein>
    <recommendedName>
        <fullName evidence="1">Tse2 ADP-ribosyltransferase toxin domain-containing protein</fullName>
    </recommendedName>
</protein>
<dbReference type="VEuPathDB" id="FungiDB:ACLA_024330"/>
<organism evidence="2 3">
    <name type="scientific">Aspergillus clavatus (strain ATCC 1007 / CBS 513.65 / DSM 816 / NCTC 3887 / NRRL 1 / QM 1276 / 107)</name>
    <dbReference type="NCBI Taxonomy" id="344612"/>
    <lineage>
        <taxon>Eukaryota</taxon>
        <taxon>Fungi</taxon>
        <taxon>Dikarya</taxon>
        <taxon>Ascomycota</taxon>
        <taxon>Pezizomycotina</taxon>
        <taxon>Eurotiomycetes</taxon>
        <taxon>Eurotiomycetidae</taxon>
        <taxon>Eurotiales</taxon>
        <taxon>Aspergillaceae</taxon>
        <taxon>Aspergillus</taxon>
        <taxon>Aspergillus subgen. Fumigati</taxon>
    </lineage>
</organism>
<gene>
    <name evidence="2" type="ORF">ACLA_024330</name>
</gene>
<accession>A1CPZ7</accession>
<dbReference type="eggNOG" id="ENOG502RPH9">
    <property type="taxonomic scope" value="Eukaryota"/>
</dbReference>
<proteinExistence type="predicted"/>